<evidence type="ECO:0000256" key="1">
    <source>
        <dbReference type="SAM" id="Phobius"/>
    </source>
</evidence>
<dbReference type="Proteomes" id="UP000276864">
    <property type="component" value="Unassembled WGS sequence"/>
</dbReference>
<dbReference type="EMBL" id="QWIM01000218">
    <property type="protein sequence ID" value="RMY37693.1"/>
    <property type="molecule type" value="Genomic_DNA"/>
</dbReference>
<gene>
    <name evidence="2" type="ORF">D0866_03099</name>
</gene>
<reference evidence="2 3" key="1">
    <citation type="journal article" date="2018" name="BMC Genomics">
        <title>Genomic evidence for intraspecific hybridization in a clonal and extremely halotolerant yeast.</title>
        <authorList>
            <person name="Gostincar C."/>
            <person name="Stajich J.E."/>
            <person name="Zupancic J."/>
            <person name="Zalar P."/>
            <person name="Gunde-Cimerman N."/>
        </authorList>
    </citation>
    <scope>NUCLEOTIDE SEQUENCE [LARGE SCALE GENOMIC DNA]</scope>
    <source>
        <strain evidence="2 3">EXF-6651</strain>
    </source>
</reference>
<feature type="transmembrane region" description="Helical" evidence="1">
    <location>
        <begin position="150"/>
        <end position="178"/>
    </location>
</feature>
<keyword evidence="1" id="KW-0812">Transmembrane</keyword>
<sequence>MGLPQYLVDALSMFIPLKGSINGPREPPLSTAVSKWLAEDYPKVSLDAAGLVALADLTTVARRTALTGTSCLFDALLLCPGLHKQQSAPELNGGEYPACAAMTTGYCFRVENPATVLYLQKVGRTGRLTTVEVSSPDKHQRPWRNWLTVFYDYGSATLASTFVYSVAVAMTLSVILLTICLGDWWALLVLGVLILARLLNVLVIRRRAALGWKGASEPGVKGDLLILLSQDRWVRMRGLVDDLKAVTSGHWLREPTMLENALVAFATLLVYLDAALAGNAKQESKLLLVALLFCSVGLLGIANESTKSLKMHERLIRVKHTSQPYSRRLDLANQLIKESGRADWAVSLGMIVPQSDEKKSTRGPVTM</sequence>
<keyword evidence="1" id="KW-1133">Transmembrane helix</keyword>
<feature type="transmembrane region" description="Helical" evidence="1">
    <location>
        <begin position="261"/>
        <end position="280"/>
    </location>
</feature>
<feature type="transmembrane region" description="Helical" evidence="1">
    <location>
        <begin position="286"/>
        <end position="302"/>
    </location>
</feature>
<name>A0A3M7BCX1_HORWE</name>
<evidence type="ECO:0000313" key="3">
    <source>
        <dbReference type="Proteomes" id="UP000276864"/>
    </source>
</evidence>
<protein>
    <submittedName>
        <fullName evidence="2">Uncharacterized protein</fullName>
    </submittedName>
</protein>
<dbReference type="VEuPathDB" id="FungiDB:BTJ68_10344"/>
<comment type="caution">
    <text evidence="2">The sequence shown here is derived from an EMBL/GenBank/DDBJ whole genome shotgun (WGS) entry which is preliminary data.</text>
</comment>
<keyword evidence="1" id="KW-0472">Membrane</keyword>
<evidence type="ECO:0000313" key="2">
    <source>
        <dbReference type="EMBL" id="RMY37693.1"/>
    </source>
</evidence>
<dbReference type="AlphaFoldDB" id="A0A3M7BCX1"/>
<proteinExistence type="predicted"/>
<accession>A0A3M7BCX1</accession>
<organism evidence="2 3">
    <name type="scientific">Hortaea werneckii</name>
    <name type="common">Black yeast</name>
    <name type="synonym">Cladosporium werneckii</name>
    <dbReference type="NCBI Taxonomy" id="91943"/>
    <lineage>
        <taxon>Eukaryota</taxon>
        <taxon>Fungi</taxon>
        <taxon>Dikarya</taxon>
        <taxon>Ascomycota</taxon>
        <taxon>Pezizomycotina</taxon>
        <taxon>Dothideomycetes</taxon>
        <taxon>Dothideomycetidae</taxon>
        <taxon>Mycosphaerellales</taxon>
        <taxon>Teratosphaeriaceae</taxon>
        <taxon>Hortaea</taxon>
    </lineage>
</organism>
<feature type="transmembrane region" description="Helical" evidence="1">
    <location>
        <begin position="184"/>
        <end position="204"/>
    </location>
</feature>